<name>A0A923PJV1_9BACT</name>
<reference evidence="1" key="1">
    <citation type="submission" date="2020-08" db="EMBL/GenBank/DDBJ databases">
        <title>Lewinella bacteria from marine environments.</title>
        <authorList>
            <person name="Zhong Y."/>
        </authorList>
    </citation>
    <scope>NUCLEOTIDE SEQUENCE</scope>
    <source>
        <strain evidence="1">KCTC 42187</strain>
    </source>
</reference>
<proteinExistence type="predicted"/>
<dbReference type="AlphaFoldDB" id="A0A923PJV1"/>
<evidence type="ECO:0000313" key="1">
    <source>
        <dbReference type="EMBL" id="MBC6993046.1"/>
    </source>
</evidence>
<dbReference type="Gene3D" id="2.40.30.100">
    <property type="entry name" value="AF2212/PG0164-like"/>
    <property type="match status" value="1"/>
</dbReference>
<accession>A0A923PJV1</accession>
<dbReference type="SUPFAM" id="SSF141694">
    <property type="entry name" value="AF2212/PG0164-like"/>
    <property type="match status" value="1"/>
</dbReference>
<evidence type="ECO:0000313" key="2">
    <source>
        <dbReference type="Proteomes" id="UP000650081"/>
    </source>
</evidence>
<dbReference type="InterPro" id="IPR015018">
    <property type="entry name" value="DUF1905"/>
</dbReference>
<protein>
    <submittedName>
        <fullName evidence="1">DUF1905 domain-containing protein</fullName>
    </submittedName>
</protein>
<comment type="caution">
    <text evidence="1">The sequence shown here is derived from an EMBL/GenBank/DDBJ whole genome shotgun (WGS) entry which is preliminary data.</text>
</comment>
<dbReference type="Pfam" id="PF08922">
    <property type="entry name" value="DUF1905"/>
    <property type="match status" value="1"/>
</dbReference>
<organism evidence="1 2">
    <name type="scientific">Neolewinella lacunae</name>
    <dbReference type="NCBI Taxonomy" id="1517758"/>
    <lineage>
        <taxon>Bacteria</taxon>
        <taxon>Pseudomonadati</taxon>
        <taxon>Bacteroidota</taxon>
        <taxon>Saprospiria</taxon>
        <taxon>Saprospirales</taxon>
        <taxon>Lewinellaceae</taxon>
        <taxon>Neolewinella</taxon>
    </lineage>
</organism>
<keyword evidence="2" id="KW-1185">Reference proteome</keyword>
<dbReference type="InterPro" id="IPR037079">
    <property type="entry name" value="AF2212/PG0164-like_sf"/>
</dbReference>
<dbReference type="RefSeq" id="WP_187465171.1">
    <property type="nucleotide sequence ID" value="NZ_JACSIT010000050.1"/>
</dbReference>
<sequence length="168" mass="18903">MPSTPTPLIDAQLLLQKKDGKGGWTFAVITGIPPEARDKLGLVRVSGSIDGAELRQFNLLPLAGGGQLLPVKTAIRKKIRKQAGDYVHVILYLDHSPVEVPDEIEGCLLDAPAAHDFFYTLSPSNQKYYLDWIAEAQRFETKIERIARMIERLEKGWRFYDWPIKEGG</sequence>
<dbReference type="Pfam" id="PF13376">
    <property type="entry name" value="OmdA"/>
    <property type="match status" value="1"/>
</dbReference>
<dbReference type="Proteomes" id="UP000650081">
    <property type="component" value="Unassembled WGS sequence"/>
</dbReference>
<dbReference type="EMBL" id="JACSIT010000050">
    <property type="protein sequence ID" value="MBC6993046.1"/>
    <property type="molecule type" value="Genomic_DNA"/>
</dbReference>
<gene>
    <name evidence="1" type="ORF">H9S92_02640</name>
</gene>